<accession>A0A6C0J743</accession>
<sequence length="151" mass="17943">MKRRYDKNRILIQKLMKDSGIDNGADKYIQLREFLLHPNNSIYLQLYFIICSGYMDIHEVIPRLNDLLAEMEFKRNGYTYRDIFTMDRGWIDYFKENAYPSGQRRQSWDKRRGVDKAHVDFIMSVKDGPPTLNLDDAIAKACELKYAHHCL</sequence>
<evidence type="ECO:0000313" key="1">
    <source>
        <dbReference type="EMBL" id="QHU00536.1"/>
    </source>
</evidence>
<name>A0A6C0J743_9ZZZZ</name>
<organism evidence="1">
    <name type="scientific">viral metagenome</name>
    <dbReference type="NCBI Taxonomy" id="1070528"/>
    <lineage>
        <taxon>unclassified sequences</taxon>
        <taxon>metagenomes</taxon>
        <taxon>organismal metagenomes</taxon>
    </lineage>
</organism>
<protein>
    <submittedName>
        <fullName evidence="1">Uncharacterized protein</fullName>
    </submittedName>
</protein>
<proteinExistence type="predicted"/>
<dbReference type="EMBL" id="MN740327">
    <property type="protein sequence ID" value="QHU00536.1"/>
    <property type="molecule type" value="Genomic_DNA"/>
</dbReference>
<reference evidence="1" key="1">
    <citation type="journal article" date="2020" name="Nature">
        <title>Giant virus diversity and host interactions through global metagenomics.</title>
        <authorList>
            <person name="Schulz F."/>
            <person name="Roux S."/>
            <person name="Paez-Espino D."/>
            <person name="Jungbluth S."/>
            <person name="Walsh D.A."/>
            <person name="Denef V.J."/>
            <person name="McMahon K.D."/>
            <person name="Konstantinidis K.T."/>
            <person name="Eloe-Fadrosh E.A."/>
            <person name="Kyrpides N.C."/>
            <person name="Woyke T."/>
        </authorList>
    </citation>
    <scope>NUCLEOTIDE SEQUENCE</scope>
    <source>
        <strain evidence="1">GVMAG-M-3300025860-20</strain>
    </source>
</reference>
<dbReference type="AlphaFoldDB" id="A0A6C0J743"/>